<comment type="caution">
    <text evidence="2">The sequence shown here is derived from an EMBL/GenBank/DDBJ whole genome shotgun (WGS) entry which is preliminary data.</text>
</comment>
<dbReference type="AlphaFoldDB" id="A0AAI8V923"/>
<dbReference type="GO" id="GO:0016102">
    <property type="term" value="P:diterpenoid biosynthetic process"/>
    <property type="evidence" value="ECO:0007669"/>
    <property type="project" value="TreeGrafter"/>
</dbReference>
<evidence type="ECO:0000313" key="3">
    <source>
        <dbReference type="Proteomes" id="UP001295740"/>
    </source>
</evidence>
<dbReference type="SUPFAM" id="SSF48239">
    <property type="entry name" value="Terpenoid cyclases/Protein prenyltransferases"/>
    <property type="match status" value="1"/>
</dbReference>
<proteinExistence type="inferred from homology"/>
<dbReference type="Proteomes" id="UP001295740">
    <property type="component" value="Unassembled WGS sequence"/>
</dbReference>
<gene>
    <name evidence="2" type="ORF">KHLLAP_LOCUS1132</name>
</gene>
<keyword evidence="3" id="KW-1185">Reference proteome</keyword>
<reference evidence="2" key="1">
    <citation type="submission" date="2023-10" db="EMBL/GenBank/DDBJ databases">
        <authorList>
            <person name="Hackl T."/>
        </authorList>
    </citation>
    <scope>NUCLEOTIDE SEQUENCE</scope>
</reference>
<dbReference type="EMBL" id="CAUWAG010000003">
    <property type="protein sequence ID" value="CAJ2500664.1"/>
    <property type="molecule type" value="Genomic_DNA"/>
</dbReference>
<dbReference type="GO" id="GO:0000287">
    <property type="term" value="F:magnesium ion binding"/>
    <property type="evidence" value="ECO:0007669"/>
    <property type="project" value="TreeGrafter"/>
</dbReference>
<sequence length="582" mass="63724">MSLDAQAAQLLAGMAQGHDHSHDLDYRSDGGWARPGQTTQMDDILNASACLLALCKHLGTEFQGLTTRIANATGFLNDHLQRMDLAATIPVGFELLLPALLTLLEQEGVLLKFPAYEQLLAMREKKLARIDLDSLYSGSQSSILHSIEAFSGLLDFDRLRHQKIGGSIMASPSATAAYLMNLSTWDDEAEGYLHHVVAAGDGKGNGGVPSAFPSTNFEYAWVLATLLGNGFSEANLGASDIELARQILSGGFASGSGLLGLAPLVEPDADDTAKGLIAMAYLGRNISPERLISTYRVGDHFQTYAAERVPSITTNCNALMAICLSPQAEDHESVIIATTQFLCQNWRQDMNQFRDKWHISPFYPIMLLVQSLMHVLSLWSQSVLTAIPSRLLRDVLIVLIQALERLLQSQRADGSWEGKHEITAYAIISLSQIASLPVSIPLVTHIESCLDKGRTFLGQGLAKDMEPEHVWVEKVTYGSRNLRQSFILAALKCAISDEQAFSRIHDLLPRPLKAIMEPAAFFRQLPMFANIPKWVITAALIEGSLYTQTLREACLKVFPGSTTAKERHLAFGGSGFVVPPRR</sequence>
<evidence type="ECO:0000313" key="2">
    <source>
        <dbReference type="EMBL" id="CAJ2500664.1"/>
    </source>
</evidence>
<evidence type="ECO:0000256" key="1">
    <source>
        <dbReference type="ARBA" id="ARBA00006333"/>
    </source>
</evidence>
<comment type="similarity">
    <text evidence="1">Belongs to the terpene synthase family.</text>
</comment>
<accession>A0AAI8V923</accession>
<name>A0AAI8V923_9PEZI</name>
<dbReference type="GO" id="GO:0010333">
    <property type="term" value="F:terpene synthase activity"/>
    <property type="evidence" value="ECO:0007669"/>
    <property type="project" value="InterPro"/>
</dbReference>
<protein>
    <submittedName>
        <fullName evidence="2">Uu.00g035170.m01.CDS01</fullName>
    </submittedName>
</protein>
<organism evidence="2 3">
    <name type="scientific">Anthostomella pinea</name>
    <dbReference type="NCBI Taxonomy" id="933095"/>
    <lineage>
        <taxon>Eukaryota</taxon>
        <taxon>Fungi</taxon>
        <taxon>Dikarya</taxon>
        <taxon>Ascomycota</taxon>
        <taxon>Pezizomycotina</taxon>
        <taxon>Sordariomycetes</taxon>
        <taxon>Xylariomycetidae</taxon>
        <taxon>Xylariales</taxon>
        <taxon>Xylariaceae</taxon>
        <taxon>Anthostomella</taxon>
    </lineage>
</organism>
<dbReference type="Gene3D" id="1.50.10.20">
    <property type="match status" value="1"/>
</dbReference>
<dbReference type="InterPro" id="IPR050148">
    <property type="entry name" value="Terpene_synthase-like"/>
</dbReference>
<dbReference type="PANTHER" id="PTHR31739">
    <property type="entry name" value="ENT-COPALYL DIPHOSPHATE SYNTHASE, CHLOROPLASTIC"/>
    <property type="match status" value="1"/>
</dbReference>
<dbReference type="InterPro" id="IPR008930">
    <property type="entry name" value="Terpenoid_cyclase/PrenylTrfase"/>
</dbReference>
<dbReference type="Gene3D" id="1.50.10.160">
    <property type="match status" value="1"/>
</dbReference>
<dbReference type="PANTHER" id="PTHR31739:SF25">
    <property type="entry name" value="(E,E)-GERANYLLINALOOL SYNTHASE"/>
    <property type="match status" value="1"/>
</dbReference>